<feature type="region of interest" description="Disordered" evidence="1">
    <location>
        <begin position="47"/>
        <end position="110"/>
    </location>
</feature>
<protein>
    <recommendedName>
        <fullName evidence="5">PRC-barrel domain-containing protein</fullName>
    </recommendedName>
</protein>
<keyword evidence="4" id="KW-1185">Reference proteome</keyword>
<evidence type="ECO:0000256" key="1">
    <source>
        <dbReference type="SAM" id="MobiDB-lite"/>
    </source>
</evidence>
<sequence>MKLILIAGTTILALATTPASAQLLGGSGLGQTIGGLSGGLSGGLGSTIGGTLGRSGETRLDRSVDRRSGRVSTRASTRQSADGGANGSTDVIGRTIGGSASGSGSGSADAGITAQAIGTDAVRGAVQPTAGLVRGTAGSARDAAFATVTSAGSSANTVGGSANAAGSLAGSAQGSLGQLTATGSGAASGAGNFAVQPGMMVEDAKGRAIGTVQSLRTSADGTVTALLMTVGDRSVALPAGNFTASGDALVSAMSKGEVKSEAKRQEDAAPNAEGGEQSSE</sequence>
<comment type="caution">
    <text evidence="3">The sequence shown here is derived from an EMBL/GenBank/DDBJ whole genome shotgun (WGS) entry which is preliminary data.</text>
</comment>
<dbReference type="EMBL" id="JAINVV010000001">
    <property type="protein sequence ID" value="MBY8820911.1"/>
    <property type="molecule type" value="Genomic_DNA"/>
</dbReference>
<feature type="compositionally biased region" description="Gly residues" evidence="1">
    <location>
        <begin position="95"/>
        <end position="105"/>
    </location>
</feature>
<feature type="region of interest" description="Disordered" evidence="1">
    <location>
        <begin position="253"/>
        <end position="280"/>
    </location>
</feature>
<keyword evidence="2" id="KW-0732">Signal</keyword>
<evidence type="ECO:0008006" key="5">
    <source>
        <dbReference type="Google" id="ProtNLM"/>
    </source>
</evidence>
<dbReference type="SUPFAM" id="SSF50346">
    <property type="entry name" value="PRC-barrel domain"/>
    <property type="match status" value="1"/>
</dbReference>
<dbReference type="InterPro" id="IPR011033">
    <property type="entry name" value="PRC_barrel-like_sf"/>
</dbReference>
<gene>
    <name evidence="3" type="ORF">K7G82_01330</name>
</gene>
<dbReference type="Proteomes" id="UP000706039">
    <property type="component" value="Unassembled WGS sequence"/>
</dbReference>
<reference evidence="3 4" key="1">
    <citation type="submission" date="2021-08" db="EMBL/GenBank/DDBJ databases">
        <authorList>
            <person name="Tuo L."/>
        </authorList>
    </citation>
    <scope>NUCLEOTIDE SEQUENCE [LARGE SCALE GENOMIC DNA]</scope>
    <source>
        <strain evidence="3 4">JCM 31229</strain>
    </source>
</reference>
<evidence type="ECO:0000256" key="2">
    <source>
        <dbReference type="SAM" id="SignalP"/>
    </source>
</evidence>
<feature type="signal peptide" evidence="2">
    <location>
        <begin position="1"/>
        <end position="21"/>
    </location>
</feature>
<accession>A0ABS7PHZ4</accession>
<proteinExistence type="predicted"/>
<evidence type="ECO:0000313" key="4">
    <source>
        <dbReference type="Proteomes" id="UP000706039"/>
    </source>
</evidence>
<name>A0ABS7PHZ4_9SPHN</name>
<organism evidence="3 4">
    <name type="scientific">Sphingomonas colocasiae</name>
    <dbReference type="NCBI Taxonomy" id="1848973"/>
    <lineage>
        <taxon>Bacteria</taxon>
        <taxon>Pseudomonadati</taxon>
        <taxon>Pseudomonadota</taxon>
        <taxon>Alphaproteobacteria</taxon>
        <taxon>Sphingomonadales</taxon>
        <taxon>Sphingomonadaceae</taxon>
        <taxon>Sphingomonas</taxon>
    </lineage>
</organism>
<dbReference type="RefSeq" id="WP_222988009.1">
    <property type="nucleotide sequence ID" value="NZ_JAINVV010000001.1"/>
</dbReference>
<feature type="compositionally biased region" description="Basic and acidic residues" evidence="1">
    <location>
        <begin position="56"/>
        <end position="68"/>
    </location>
</feature>
<feature type="chain" id="PRO_5045444628" description="PRC-barrel domain-containing protein" evidence="2">
    <location>
        <begin position="22"/>
        <end position="280"/>
    </location>
</feature>
<evidence type="ECO:0000313" key="3">
    <source>
        <dbReference type="EMBL" id="MBY8820911.1"/>
    </source>
</evidence>
<feature type="compositionally biased region" description="Basic and acidic residues" evidence="1">
    <location>
        <begin position="256"/>
        <end position="267"/>
    </location>
</feature>